<evidence type="ECO:0000313" key="1">
    <source>
        <dbReference type="EMBL" id="KAK3793325.1"/>
    </source>
</evidence>
<name>A0AAE1ASP9_9GAST</name>
<accession>A0AAE1ASP9</accession>
<reference evidence="1" key="1">
    <citation type="journal article" date="2023" name="G3 (Bethesda)">
        <title>A reference genome for the long-term kleptoplast-retaining sea slug Elysia crispata morphotype clarki.</title>
        <authorList>
            <person name="Eastman K.E."/>
            <person name="Pendleton A.L."/>
            <person name="Shaikh M.A."/>
            <person name="Suttiyut T."/>
            <person name="Ogas R."/>
            <person name="Tomko P."/>
            <person name="Gavelis G."/>
            <person name="Widhalm J.R."/>
            <person name="Wisecaver J.H."/>
        </authorList>
    </citation>
    <scope>NUCLEOTIDE SEQUENCE</scope>
    <source>
        <strain evidence="1">ECLA1</strain>
    </source>
</reference>
<keyword evidence="2" id="KW-1185">Reference proteome</keyword>
<proteinExistence type="predicted"/>
<dbReference type="EMBL" id="JAWDGP010001259">
    <property type="protein sequence ID" value="KAK3793325.1"/>
    <property type="molecule type" value="Genomic_DNA"/>
</dbReference>
<protein>
    <submittedName>
        <fullName evidence="1">Uncharacterized protein</fullName>
    </submittedName>
</protein>
<dbReference type="Proteomes" id="UP001283361">
    <property type="component" value="Unassembled WGS sequence"/>
</dbReference>
<comment type="caution">
    <text evidence="1">The sequence shown here is derived from an EMBL/GenBank/DDBJ whole genome shotgun (WGS) entry which is preliminary data.</text>
</comment>
<sequence length="80" mass="8756">MYLAGITATWGRLGVTLHKVSAFHQVFETAALVIKPRSRKLPRSHDVGMISPYCRCLLFENVSLGGSATCGKFSGFKKIV</sequence>
<gene>
    <name evidence="1" type="ORF">RRG08_040335</name>
</gene>
<organism evidence="1 2">
    <name type="scientific">Elysia crispata</name>
    <name type="common">lettuce slug</name>
    <dbReference type="NCBI Taxonomy" id="231223"/>
    <lineage>
        <taxon>Eukaryota</taxon>
        <taxon>Metazoa</taxon>
        <taxon>Spiralia</taxon>
        <taxon>Lophotrochozoa</taxon>
        <taxon>Mollusca</taxon>
        <taxon>Gastropoda</taxon>
        <taxon>Heterobranchia</taxon>
        <taxon>Euthyneura</taxon>
        <taxon>Panpulmonata</taxon>
        <taxon>Sacoglossa</taxon>
        <taxon>Placobranchoidea</taxon>
        <taxon>Plakobranchidae</taxon>
        <taxon>Elysia</taxon>
    </lineage>
</organism>
<dbReference type="AlphaFoldDB" id="A0AAE1ASP9"/>
<evidence type="ECO:0000313" key="2">
    <source>
        <dbReference type="Proteomes" id="UP001283361"/>
    </source>
</evidence>